<comment type="catalytic activity">
    <reaction evidence="11">
        <text>L-seryl-[protein] + ATP = O-phospho-L-seryl-[protein] + ADP + H(+)</text>
        <dbReference type="Rhea" id="RHEA:17989"/>
        <dbReference type="Rhea" id="RHEA-COMP:9863"/>
        <dbReference type="Rhea" id="RHEA-COMP:11604"/>
        <dbReference type="ChEBI" id="CHEBI:15378"/>
        <dbReference type="ChEBI" id="CHEBI:29999"/>
        <dbReference type="ChEBI" id="CHEBI:30616"/>
        <dbReference type="ChEBI" id="CHEBI:83421"/>
        <dbReference type="ChEBI" id="CHEBI:456216"/>
        <dbReference type="EC" id="2.7.11.1"/>
    </reaction>
</comment>
<dbReference type="SUPFAM" id="SSF56112">
    <property type="entry name" value="Protein kinase-like (PK-like)"/>
    <property type="match status" value="1"/>
</dbReference>
<dbReference type="InterPro" id="IPR000719">
    <property type="entry name" value="Prot_kinase_dom"/>
</dbReference>
<evidence type="ECO:0000256" key="6">
    <source>
        <dbReference type="ARBA" id="ARBA00022741"/>
    </source>
</evidence>
<gene>
    <name evidence="16" type="ORF">SEVIR_3G273800v2</name>
</gene>
<dbReference type="Proteomes" id="UP000298652">
    <property type="component" value="Chromosome 3"/>
</dbReference>
<dbReference type="Gene3D" id="3.30.200.20">
    <property type="entry name" value="Phosphorylase Kinase, domain 1"/>
    <property type="match status" value="1"/>
</dbReference>
<keyword evidence="5 14" id="KW-0812">Transmembrane</keyword>
<keyword evidence="17" id="KW-1185">Reference proteome</keyword>
<comment type="catalytic activity">
    <reaction evidence="10">
        <text>L-threonyl-[protein] + ATP = O-phospho-L-threonyl-[protein] + ADP + H(+)</text>
        <dbReference type="Rhea" id="RHEA:46608"/>
        <dbReference type="Rhea" id="RHEA-COMP:11060"/>
        <dbReference type="Rhea" id="RHEA-COMP:11605"/>
        <dbReference type="ChEBI" id="CHEBI:15378"/>
        <dbReference type="ChEBI" id="CHEBI:30013"/>
        <dbReference type="ChEBI" id="CHEBI:30616"/>
        <dbReference type="ChEBI" id="CHEBI:61977"/>
        <dbReference type="ChEBI" id="CHEBI:456216"/>
        <dbReference type="EC" id="2.7.11.1"/>
    </reaction>
</comment>
<name>A0A4V6D9X0_SETVI</name>
<keyword evidence="3" id="KW-0418">Kinase</keyword>
<evidence type="ECO:0000256" key="3">
    <source>
        <dbReference type="ARBA" id="ARBA00022527"/>
    </source>
</evidence>
<dbReference type="EMBL" id="CM016554">
    <property type="protein sequence ID" value="TKW27686.1"/>
    <property type="molecule type" value="Genomic_DNA"/>
</dbReference>
<dbReference type="PANTHER" id="PTHR47982:SF54">
    <property type="entry name" value="PROTEIN KINASE SUPERFAMILY PROTEIN"/>
    <property type="match status" value="1"/>
</dbReference>
<protein>
    <recommendedName>
        <fullName evidence="2">non-specific serine/threonine protein kinase</fullName>
        <ecNumber evidence="2">2.7.11.1</ecNumber>
    </recommendedName>
</protein>
<evidence type="ECO:0000256" key="13">
    <source>
        <dbReference type="SAM" id="MobiDB-lite"/>
    </source>
</evidence>
<proteinExistence type="predicted"/>
<evidence type="ECO:0000256" key="12">
    <source>
        <dbReference type="PROSITE-ProRule" id="PRU10141"/>
    </source>
</evidence>
<dbReference type="PROSITE" id="PS00107">
    <property type="entry name" value="PROTEIN_KINASE_ATP"/>
    <property type="match status" value="1"/>
</dbReference>
<dbReference type="EC" id="2.7.11.1" evidence="2"/>
<keyword evidence="8 14" id="KW-1133">Transmembrane helix</keyword>
<evidence type="ECO:0000256" key="4">
    <source>
        <dbReference type="ARBA" id="ARBA00022679"/>
    </source>
</evidence>
<feature type="region of interest" description="Disordered" evidence="13">
    <location>
        <begin position="38"/>
        <end position="68"/>
    </location>
</feature>
<feature type="binding site" evidence="12">
    <location>
        <position position="117"/>
    </location>
    <ligand>
        <name>ATP</name>
        <dbReference type="ChEBI" id="CHEBI:30616"/>
    </ligand>
</feature>
<dbReference type="AlphaFoldDB" id="A0A4V6D9X0"/>
<feature type="domain" description="Protein kinase" evidence="15">
    <location>
        <begin position="89"/>
        <end position="312"/>
    </location>
</feature>
<dbReference type="Gramene" id="TKW27686">
    <property type="protein sequence ID" value="TKW27686"/>
    <property type="gene ID" value="SEVIR_3G273800v2"/>
</dbReference>
<dbReference type="PROSITE" id="PS50011">
    <property type="entry name" value="PROTEIN_KINASE_DOM"/>
    <property type="match status" value="1"/>
</dbReference>
<dbReference type="Gene3D" id="1.10.510.10">
    <property type="entry name" value="Transferase(Phosphotransferase) domain 1"/>
    <property type="match status" value="1"/>
</dbReference>
<dbReference type="PANTHER" id="PTHR47982">
    <property type="entry name" value="PROLINE-RICH RECEPTOR-LIKE PROTEIN KINASE PERK4"/>
    <property type="match status" value="1"/>
</dbReference>
<dbReference type="GO" id="GO:0005524">
    <property type="term" value="F:ATP binding"/>
    <property type="evidence" value="ECO:0007669"/>
    <property type="project" value="UniProtKB-UniRule"/>
</dbReference>
<evidence type="ECO:0000256" key="5">
    <source>
        <dbReference type="ARBA" id="ARBA00022692"/>
    </source>
</evidence>
<feature type="transmembrane region" description="Helical" evidence="14">
    <location>
        <begin position="6"/>
        <end position="32"/>
    </location>
</feature>
<dbReference type="InterPro" id="IPR011009">
    <property type="entry name" value="Kinase-like_dom_sf"/>
</dbReference>
<dbReference type="Pfam" id="PF07714">
    <property type="entry name" value="PK_Tyr_Ser-Thr"/>
    <property type="match status" value="1"/>
</dbReference>
<keyword evidence="9 14" id="KW-0472">Membrane</keyword>
<dbReference type="InterPro" id="IPR017441">
    <property type="entry name" value="Protein_kinase_ATP_BS"/>
</dbReference>
<dbReference type="GO" id="GO:0005886">
    <property type="term" value="C:plasma membrane"/>
    <property type="evidence" value="ECO:0007669"/>
    <property type="project" value="UniProtKB-SubCell"/>
</dbReference>
<evidence type="ECO:0000256" key="8">
    <source>
        <dbReference type="ARBA" id="ARBA00022989"/>
    </source>
</evidence>
<keyword evidence="6 12" id="KW-0547">Nucleotide-binding</keyword>
<evidence type="ECO:0000256" key="11">
    <source>
        <dbReference type="ARBA" id="ARBA00048679"/>
    </source>
</evidence>
<evidence type="ECO:0000256" key="10">
    <source>
        <dbReference type="ARBA" id="ARBA00047899"/>
    </source>
</evidence>
<evidence type="ECO:0000256" key="14">
    <source>
        <dbReference type="SAM" id="Phobius"/>
    </source>
</evidence>
<sequence>MSLPIALVVGISAGGATLLAAAAVLLALWCAARRRARRNRNSDTGSSDPSTLVEWGKGGRSSLAPEPETEHQVARQFSLEELVQATKNFSDANIVGAGSFGLVYMGLLLDGTIVAIKRRVGAARQEFADEVRWLSEIRHRNVVTLIGYCQEGGLQMLVYEYLPNGSVCGHLYASHYLPGKGSTARLEFKQRLSIAIGAAKGLNHLHSRDVPLIHKNFKTNNVLVDENFIAKVADAGLVRLLRGSDEAGPSHGFSSSVYQDPEVQSVAQFSESSDVYSFGVFLLELITGREAASLMPPESREYLAHWVISTDM</sequence>
<organism evidence="16 17">
    <name type="scientific">Setaria viridis</name>
    <name type="common">Green bristlegrass</name>
    <name type="synonym">Setaria italica subsp. viridis</name>
    <dbReference type="NCBI Taxonomy" id="4556"/>
    <lineage>
        <taxon>Eukaryota</taxon>
        <taxon>Viridiplantae</taxon>
        <taxon>Streptophyta</taxon>
        <taxon>Embryophyta</taxon>
        <taxon>Tracheophyta</taxon>
        <taxon>Spermatophyta</taxon>
        <taxon>Magnoliopsida</taxon>
        <taxon>Liliopsida</taxon>
        <taxon>Poales</taxon>
        <taxon>Poaceae</taxon>
        <taxon>PACMAD clade</taxon>
        <taxon>Panicoideae</taxon>
        <taxon>Panicodae</taxon>
        <taxon>Paniceae</taxon>
        <taxon>Cenchrinae</taxon>
        <taxon>Setaria</taxon>
    </lineage>
</organism>
<evidence type="ECO:0000259" key="15">
    <source>
        <dbReference type="PROSITE" id="PS50011"/>
    </source>
</evidence>
<reference evidence="16" key="1">
    <citation type="submission" date="2019-03" db="EMBL/GenBank/DDBJ databases">
        <title>WGS assembly of Setaria viridis.</title>
        <authorList>
            <person name="Huang P."/>
            <person name="Jenkins J."/>
            <person name="Grimwood J."/>
            <person name="Barry K."/>
            <person name="Healey A."/>
            <person name="Mamidi S."/>
            <person name="Sreedasyam A."/>
            <person name="Shu S."/>
            <person name="Feldman M."/>
            <person name="Wu J."/>
            <person name="Yu Y."/>
            <person name="Chen C."/>
            <person name="Johnson J."/>
            <person name="Rokhsar D."/>
            <person name="Baxter I."/>
            <person name="Schmutz J."/>
            <person name="Brutnell T."/>
            <person name="Kellogg E."/>
        </authorList>
    </citation>
    <scope>NUCLEOTIDE SEQUENCE [LARGE SCALE GENOMIC DNA]</scope>
</reference>
<evidence type="ECO:0000256" key="7">
    <source>
        <dbReference type="ARBA" id="ARBA00022840"/>
    </source>
</evidence>
<keyword evidence="3" id="KW-0723">Serine/threonine-protein kinase</keyword>
<accession>A0A4V6D9X0</accession>
<dbReference type="GO" id="GO:0004674">
    <property type="term" value="F:protein serine/threonine kinase activity"/>
    <property type="evidence" value="ECO:0007669"/>
    <property type="project" value="UniProtKB-KW"/>
</dbReference>
<dbReference type="InterPro" id="IPR047117">
    <property type="entry name" value="PERK1-13-like"/>
</dbReference>
<evidence type="ECO:0000256" key="1">
    <source>
        <dbReference type="ARBA" id="ARBA00004162"/>
    </source>
</evidence>
<keyword evidence="4" id="KW-0808">Transferase</keyword>
<evidence type="ECO:0000256" key="2">
    <source>
        <dbReference type="ARBA" id="ARBA00012513"/>
    </source>
</evidence>
<evidence type="ECO:0000313" key="17">
    <source>
        <dbReference type="Proteomes" id="UP000298652"/>
    </source>
</evidence>
<dbReference type="InterPro" id="IPR001245">
    <property type="entry name" value="Ser-Thr/Tyr_kinase_cat_dom"/>
</dbReference>
<keyword evidence="7 12" id="KW-0067">ATP-binding</keyword>
<dbReference type="FunFam" id="3.30.200.20:FF:000452">
    <property type="entry name" value="Receptor-like protein kinase THESEUS 1"/>
    <property type="match status" value="1"/>
</dbReference>
<evidence type="ECO:0000313" key="16">
    <source>
        <dbReference type="EMBL" id="TKW27686.1"/>
    </source>
</evidence>
<comment type="subcellular location">
    <subcellularLocation>
        <location evidence="1">Cell membrane</location>
        <topology evidence="1">Single-pass membrane protein</topology>
    </subcellularLocation>
</comment>
<evidence type="ECO:0000256" key="9">
    <source>
        <dbReference type="ARBA" id="ARBA00023136"/>
    </source>
</evidence>